<dbReference type="Proteomes" id="UP000828251">
    <property type="component" value="Unassembled WGS sequence"/>
</dbReference>
<name>A0A9D3VRJ3_9ROSI</name>
<organism evidence="1 2">
    <name type="scientific">Gossypium stocksii</name>
    <dbReference type="NCBI Taxonomy" id="47602"/>
    <lineage>
        <taxon>Eukaryota</taxon>
        <taxon>Viridiplantae</taxon>
        <taxon>Streptophyta</taxon>
        <taxon>Embryophyta</taxon>
        <taxon>Tracheophyta</taxon>
        <taxon>Spermatophyta</taxon>
        <taxon>Magnoliopsida</taxon>
        <taxon>eudicotyledons</taxon>
        <taxon>Gunneridae</taxon>
        <taxon>Pentapetalae</taxon>
        <taxon>rosids</taxon>
        <taxon>malvids</taxon>
        <taxon>Malvales</taxon>
        <taxon>Malvaceae</taxon>
        <taxon>Malvoideae</taxon>
        <taxon>Gossypium</taxon>
    </lineage>
</organism>
<dbReference type="AlphaFoldDB" id="A0A9D3VRJ3"/>
<accession>A0A9D3VRJ3</accession>
<keyword evidence="2" id="KW-1185">Reference proteome</keyword>
<dbReference type="EMBL" id="JAIQCV010000006">
    <property type="protein sequence ID" value="KAH1091755.1"/>
    <property type="molecule type" value="Genomic_DNA"/>
</dbReference>
<gene>
    <name evidence="1" type="ORF">J1N35_019012</name>
</gene>
<comment type="caution">
    <text evidence="1">The sequence shown here is derived from an EMBL/GenBank/DDBJ whole genome shotgun (WGS) entry which is preliminary data.</text>
</comment>
<reference evidence="1 2" key="1">
    <citation type="journal article" date="2021" name="Plant Biotechnol. J.">
        <title>Multi-omics assisted identification of the key and species-specific regulatory components of drought-tolerant mechanisms in Gossypium stocksii.</title>
        <authorList>
            <person name="Yu D."/>
            <person name="Ke L."/>
            <person name="Zhang D."/>
            <person name="Wu Y."/>
            <person name="Sun Y."/>
            <person name="Mei J."/>
            <person name="Sun J."/>
            <person name="Sun Y."/>
        </authorList>
    </citation>
    <scope>NUCLEOTIDE SEQUENCE [LARGE SCALE GENOMIC DNA]</scope>
    <source>
        <strain evidence="2">cv. E1</strain>
        <tissue evidence="1">Leaf</tissue>
    </source>
</reference>
<sequence>MGKKNRPLKCFFCEGSHMLRDYPKRSVFSIIREYGEPKKALMRLGSIVHRVEAKRGNENKEIPVKYFLCCGPHRM</sequence>
<evidence type="ECO:0000313" key="2">
    <source>
        <dbReference type="Proteomes" id="UP000828251"/>
    </source>
</evidence>
<proteinExistence type="predicted"/>
<protein>
    <submittedName>
        <fullName evidence="1">Uncharacterized protein</fullName>
    </submittedName>
</protein>
<evidence type="ECO:0000313" key="1">
    <source>
        <dbReference type="EMBL" id="KAH1091755.1"/>
    </source>
</evidence>